<evidence type="ECO:0000256" key="4">
    <source>
        <dbReference type="ARBA" id="ARBA00022980"/>
    </source>
</evidence>
<dbReference type="GO" id="GO:0003735">
    <property type="term" value="F:structural constituent of ribosome"/>
    <property type="evidence" value="ECO:0007669"/>
    <property type="project" value="InterPro"/>
</dbReference>
<dbReference type="PROSITE" id="PS00937">
    <property type="entry name" value="RIBOSOMAL_L20"/>
    <property type="match status" value="1"/>
</dbReference>
<dbReference type="InterPro" id="IPR049946">
    <property type="entry name" value="RIBOSOMAL_L20_CS"/>
</dbReference>
<dbReference type="OrthoDB" id="9808966at2"/>
<dbReference type="SUPFAM" id="SSF74731">
    <property type="entry name" value="Ribosomal protein L20"/>
    <property type="match status" value="1"/>
</dbReference>
<dbReference type="eggNOG" id="COG0292">
    <property type="taxonomic scope" value="Bacteria"/>
</dbReference>
<evidence type="ECO:0000313" key="9">
    <source>
        <dbReference type="EMBL" id="ADY60173.1"/>
    </source>
</evidence>
<keyword evidence="4 7" id="KW-0689">Ribosomal protein</keyword>
<gene>
    <name evidence="7" type="primary">rplT</name>
    <name evidence="9" type="ordered locus">Plabr_2573</name>
</gene>
<keyword evidence="5 7" id="KW-0687">Ribonucleoprotein</keyword>
<keyword evidence="3 7" id="KW-0694">RNA-binding</keyword>
<dbReference type="GO" id="GO:0006412">
    <property type="term" value="P:translation"/>
    <property type="evidence" value="ECO:0007669"/>
    <property type="project" value="InterPro"/>
</dbReference>
<dbReference type="Pfam" id="PF00453">
    <property type="entry name" value="Ribosomal_L20"/>
    <property type="match status" value="1"/>
</dbReference>
<proteinExistence type="inferred from homology"/>
<dbReference type="GO" id="GO:0019843">
    <property type="term" value="F:rRNA binding"/>
    <property type="evidence" value="ECO:0007669"/>
    <property type="project" value="UniProtKB-UniRule"/>
</dbReference>
<evidence type="ECO:0000256" key="1">
    <source>
        <dbReference type="ARBA" id="ARBA00007698"/>
    </source>
</evidence>
<dbReference type="InterPro" id="IPR035566">
    <property type="entry name" value="Ribosomal_protein_bL20_C"/>
</dbReference>
<dbReference type="Gene3D" id="1.10.1900.20">
    <property type="entry name" value="Ribosomal protein L20"/>
    <property type="match status" value="1"/>
</dbReference>
<evidence type="ECO:0000256" key="8">
    <source>
        <dbReference type="RuleBase" id="RU000560"/>
    </source>
</evidence>
<dbReference type="NCBIfam" id="TIGR01032">
    <property type="entry name" value="rplT_bact"/>
    <property type="match status" value="1"/>
</dbReference>
<dbReference type="PRINTS" id="PR00062">
    <property type="entry name" value="RIBOSOMALL20"/>
</dbReference>
<accession>F0SQV2</accession>
<dbReference type="AlphaFoldDB" id="F0SQV2"/>
<evidence type="ECO:0000256" key="2">
    <source>
        <dbReference type="ARBA" id="ARBA00022730"/>
    </source>
</evidence>
<evidence type="ECO:0000256" key="3">
    <source>
        <dbReference type="ARBA" id="ARBA00022884"/>
    </source>
</evidence>
<protein>
    <recommendedName>
        <fullName evidence="6 7">Large ribosomal subunit protein bL20</fullName>
    </recommendedName>
</protein>
<evidence type="ECO:0000256" key="6">
    <source>
        <dbReference type="ARBA" id="ARBA00035172"/>
    </source>
</evidence>
<dbReference type="EMBL" id="CP002546">
    <property type="protein sequence ID" value="ADY60173.1"/>
    <property type="molecule type" value="Genomic_DNA"/>
</dbReference>
<organism evidence="9 10">
    <name type="scientific">Rubinisphaera brasiliensis (strain ATCC 49424 / DSM 5305 / JCM 21570 / IAM 15109 / NBRC 103401 / IFAM 1448)</name>
    <name type="common">Planctomyces brasiliensis</name>
    <dbReference type="NCBI Taxonomy" id="756272"/>
    <lineage>
        <taxon>Bacteria</taxon>
        <taxon>Pseudomonadati</taxon>
        <taxon>Planctomycetota</taxon>
        <taxon>Planctomycetia</taxon>
        <taxon>Planctomycetales</taxon>
        <taxon>Planctomycetaceae</taxon>
        <taxon>Rubinisphaera</taxon>
    </lineage>
</organism>
<dbReference type="Gene3D" id="6.10.160.10">
    <property type="match status" value="1"/>
</dbReference>
<evidence type="ECO:0000313" key="10">
    <source>
        <dbReference type="Proteomes" id="UP000006860"/>
    </source>
</evidence>
<dbReference type="InterPro" id="IPR005813">
    <property type="entry name" value="Ribosomal_bL20"/>
</dbReference>
<dbReference type="HOGENOM" id="CLU_123265_0_1_0"/>
<dbReference type="RefSeq" id="WP_013628897.1">
    <property type="nucleotide sequence ID" value="NC_015174.1"/>
</dbReference>
<dbReference type="STRING" id="756272.Plabr_2573"/>
<dbReference type="FunFam" id="1.10.1900.20:FF:000001">
    <property type="entry name" value="50S ribosomal protein L20"/>
    <property type="match status" value="1"/>
</dbReference>
<comment type="function">
    <text evidence="7 8">Binds directly to 23S ribosomal RNA and is necessary for the in vitro assembly process of the 50S ribosomal subunit. It is not involved in the protein synthesizing functions of that subunit.</text>
</comment>
<evidence type="ECO:0000256" key="7">
    <source>
        <dbReference type="HAMAP-Rule" id="MF_00382"/>
    </source>
</evidence>
<dbReference type="PANTHER" id="PTHR10986">
    <property type="entry name" value="39S RIBOSOMAL PROTEIN L20"/>
    <property type="match status" value="1"/>
</dbReference>
<dbReference type="CDD" id="cd07026">
    <property type="entry name" value="Ribosomal_L20"/>
    <property type="match status" value="1"/>
</dbReference>
<sequence length="118" mass="13759">MRVKTSKARLKSKKRLLREARGNFGKRKNLIRTVQETILRARVYAFRDRRVRKREMRKLWITRLNAACRMHGLRYSEFIHLAGKANLGLNRKSLSELAFHEPAIFAEVIEAVKAQAAA</sequence>
<dbReference type="GO" id="GO:0005840">
    <property type="term" value="C:ribosome"/>
    <property type="evidence" value="ECO:0007669"/>
    <property type="project" value="UniProtKB-KW"/>
</dbReference>
<keyword evidence="10" id="KW-1185">Reference proteome</keyword>
<comment type="similarity">
    <text evidence="1 7 8">Belongs to the bacterial ribosomal protein bL20 family.</text>
</comment>
<dbReference type="GO" id="GO:1990904">
    <property type="term" value="C:ribonucleoprotein complex"/>
    <property type="evidence" value="ECO:0007669"/>
    <property type="project" value="UniProtKB-KW"/>
</dbReference>
<dbReference type="KEGG" id="pbs:Plabr_2573"/>
<dbReference type="Proteomes" id="UP000006860">
    <property type="component" value="Chromosome"/>
</dbReference>
<name>F0SQV2_RUBBR</name>
<dbReference type="GO" id="GO:0000027">
    <property type="term" value="P:ribosomal large subunit assembly"/>
    <property type="evidence" value="ECO:0007669"/>
    <property type="project" value="UniProtKB-UniRule"/>
</dbReference>
<evidence type="ECO:0000256" key="5">
    <source>
        <dbReference type="ARBA" id="ARBA00023274"/>
    </source>
</evidence>
<dbReference type="HAMAP" id="MF_00382">
    <property type="entry name" value="Ribosomal_bL20"/>
    <property type="match status" value="1"/>
</dbReference>
<reference evidence="10" key="1">
    <citation type="submission" date="2011-02" db="EMBL/GenBank/DDBJ databases">
        <title>The complete genome of Planctomyces brasiliensis DSM 5305.</title>
        <authorList>
            <person name="Lucas S."/>
            <person name="Copeland A."/>
            <person name="Lapidus A."/>
            <person name="Bruce D."/>
            <person name="Goodwin L."/>
            <person name="Pitluck S."/>
            <person name="Kyrpides N."/>
            <person name="Mavromatis K."/>
            <person name="Pagani I."/>
            <person name="Ivanova N."/>
            <person name="Ovchinnikova G."/>
            <person name="Lu M."/>
            <person name="Detter J.C."/>
            <person name="Han C."/>
            <person name="Land M."/>
            <person name="Hauser L."/>
            <person name="Markowitz V."/>
            <person name="Cheng J.-F."/>
            <person name="Hugenholtz P."/>
            <person name="Woyke T."/>
            <person name="Wu D."/>
            <person name="Tindall B."/>
            <person name="Pomrenke H.G."/>
            <person name="Brambilla E."/>
            <person name="Klenk H.-P."/>
            <person name="Eisen J.A."/>
        </authorList>
    </citation>
    <scope>NUCLEOTIDE SEQUENCE [LARGE SCALE GENOMIC DNA]</scope>
    <source>
        <strain evidence="10">ATCC 49424 / DSM 5305 / JCM 21570 / NBRC 103401 / IFAM 1448</strain>
    </source>
</reference>
<keyword evidence="2 7" id="KW-0699">rRNA-binding</keyword>